<protein>
    <submittedName>
        <fullName evidence="4">Glutathione S-transferase 1</fullName>
    </submittedName>
</protein>
<dbReference type="AlphaFoldDB" id="A0A6J1M2M9"/>
<name>A0A6J1M2M9_DROHY</name>
<dbReference type="Pfam" id="PF00043">
    <property type="entry name" value="GST_C"/>
    <property type="match status" value="1"/>
</dbReference>
<accession>A0A6J1M2M9</accession>
<dbReference type="Gene3D" id="1.20.1050.10">
    <property type="match status" value="1"/>
</dbReference>
<dbReference type="GeneID" id="111602368"/>
<evidence type="ECO:0000313" key="3">
    <source>
        <dbReference type="Proteomes" id="UP000504633"/>
    </source>
</evidence>
<sequence length="227" mass="25421">MSTGLVKKPVLYYAPRSPPCRAVQLTAAALGLELDLRPVNVKAGEHMTAEFLKLNPQHTIPVLDDNGVVVSDSHVICSYLADKYAGQNDELYPKNEAQRRLIDARLYYDCGHLFPRLRFIVEPVIYFGVAQIPEDRITYMQKAYDGLEHCLTAATYLAGDKLTIADLCTVATVTTAAAFAPIEEAKYPRLTEWIKRMEALPYYEANNQQGLDMLVQLVKGLLAERQT</sequence>
<dbReference type="FunFam" id="1.20.1050.10:FF:000007">
    <property type="entry name" value="Glutathione S-transferase 1-1"/>
    <property type="match status" value="1"/>
</dbReference>
<dbReference type="GO" id="GO:0004364">
    <property type="term" value="F:glutathione transferase activity"/>
    <property type="evidence" value="ECO:0007669"/>
    <property type="project" value="TreeGrafter"/>
</dbReference>
<dbReference type="OMA" id="CLASGPY"/>
<dbReference type="PROSITE" id="PS50404">
    <property type="entry name" value="GST_NTER"/>
    <property type="match status" value="1"/>
</dbReference>
<keyword evidence="3" id="KW-1185">Reference proteome</keyword>
<dbReference type="SUPFAM" id="SSF52833">
    <property type="entry name" value="Thioredoxin-like"/>
    <property type="match status" value="1"/>
</dbReference>
<reference evidence="4" key="1">
    <citation type="submission" date="2025-08" db="UniProtKB">
        <authorList>
            <consortium name="RefSeq"/>
        </authorList>
    </citation>
    <scope>IDENTIFICATION</scope>
    <source>
        <strain evidence="4">15085-1641.00</strain>
        <tissue evidence="4">Whole body</tissue>
    </source>
</reference>
<organism evidence="3 4">
    <name type="scientific">Drosophila hydei</name>
    <name type="common">Fruit fly</name>
    <dbReference type="NCBI Taxonomy" id="7224"/>
    <lineage>
        <taxon>Eukaryota</taxon>
        <taxon>Metazoa</taxon>
        <taxon>Ecdysozoa</taxon>
        <taxon>Arthropoda</taxon>
        <taxon>Hexapoda</taxon>
        <taxon>Insecta</taxon>
        <taxon>Pterygota</taxon>
        <taxon>Neoptera</taxon>
        <taxon>Endopterygota</taxon>
        <taxon>Diptera</taxon>
        <taxon>Brachycera</taxon>
        <taxon>Muscomorpha</taxon>
        <taxon>Ephydroidea</taxon>
        <taxon>Drosophilidae</taxon>
        <taxon>Drosophila</taxon>
    </lineage>
</organism>
<dbReference type="CDD" id="cd03045">
    <property type="entry name" value="GST_N_Delta_Epsilon"/>
    <property type="match status" value="1"/>
</dbReference>
<dbReference type="InterPro" id="IPR010987">
    <property type="entry name" value="Glutathione-S-Trfase_C-like"/>
</dbReference>
<dbReference type="GO" id="GO:0006749">
    <property type="term" value="P:glutathione metabolic process"/>
    <property type="evidence" value="ECO:0007669"/>
    <property type="project" value="TreeGrafter"/>
</dbReference>
<proteinExistence type="predicted"/>
<dbReference type="SFLD" id="SFLDS00019">
    <property type="entry name" value="Glutathione_Transferase_(cytos"/>
    <property type="match status" value="1"/>
</dbReference>
<evidence type="ECO:0000259" key="1">
    <source>
        <dbReference type="PROSITE" id="PS50404"/>
    </source>
</evidence>
<dbReference type="InterPro" id="IPR036282">
    <property type="entry name" value="Glutathione-S-Trfase_C_sf"/>
</dbReference>
<dbReference type="Proteomes" id="UP000504633">
    <property type="component" value="Unplaced"/>
</dbReference>
<evidence type="ECO:0000259" key="2">
    <source>
        <dbReference type="PROSITE" id="PS50405"/>
    </source>
</evidence>
<dbReference type="PROSITE" id="PS50405">
    <property type="entry name" value="GST_CTER"/>
    <property type="match status" value="1"/>
</dbReference>
<dbReference type="SUPFAM" id="SSF47616">
    <property type="entry name" value="GST C-terminal domain-like"/>
    <property type="match status" value="1"/>
</dbReference>
<dbReference type="InterPro" id="IPR040079">
    <property type="entry name" value="Glutathione_S-Trfase"/>
</dbReference>
<dbReference type="Gene3D" id="3.40.30.10">
    <property type="entry name" value="Glutaredoxin"/>
    <property type="match status" value="1"/>
</dbReference>
<dbReference type="FunFam" id="3.40.30.10:FF:000208">
    <property type="entry name" value="glutathione S-transferase 1"/>
    <property type="match status" value="1"/>
</dbReference>
<dbReference type="OrthoDB" id="2309723at2759"/>
<dbReference type="CDD" id="cd03177">
    <property type="entry name" value="GST_C_Delta_Epsilon"/>
    <property type="match status" value="1"/>
</dbReference>
<feature type="domain" description="GST C-terminal" evidence="2">
    <location>
        <begin position="95"/>
        <end position="227"/>
    </location>
</feature>
<dbReference type="KEGG" id="dhe:111602368"/>
<dbReference type="SFLD" id="SFLDG00358">
    <property type="entry name" value="Main_(cytGST)"/>
    <property type="match status" value="1"/>
</dbReference>
<gene>
    <name evidence="4" type="primary">LOC111602368</name>
</gene>
<dbReference type="Pfam" id="PF13417">
    <property type="entry name" value="GST_N_3"/>
    <property type="match status" value="1"/>
</dbReference>
<dbReference type="InterPro" id="IPR004045">
    <property type="entry name" value="Glutathione_S-Trfase_N"/>
</dbReference>
<dbReference type="PANTHER" id="PTHR43969">
    <property type="entry name" value="GLUTATHIONE S TRANSFERASE D10, ISOFORM A-RELATED"/>
    <property type="match status" value="1"/>
</dbReference>
<dbReference type="PANTHER" id="PTHR43969:SF3">
    <property type="entry name" value="GLUTATHIONE S TRANSFERASE E11, ISOFORM A-RELATED"/>
    <property type="match status" value="1"/>
</dbReference>
<dbReference type="RefSeq" id="XP_023175150.2">
    <property type="nucleotide sequence ID" value="XM_023319382.2"/>
</dbReference>
<dbReference type="InterPro" id="IPR004046">
    <property type="entry name" value="GST_C"/>
</dbReference>
<evidence type="ECO:0000313" key="4">
    <source>
        <dbReference type="RefSeq" id="XP_023175150.2"/>
    </source>
</evidence>
<dbReference type="SFLD" id="SFLDG01153">
    <property type="entry name" value="Main.4:_Theta-like"/>
    <property type="match status" value="1"/>
</dbReference>
<dbReference type="CTD" id="37128"/>
<dbReference type="InterPro" id="IPR036249">
    <property type="entry name" value="Thioredoxin-like_sf"/>
</dbReference>
<feature type="domain" description="GST N-terminal" evidence="1">
    <location>
        <begin position="7"/>
        <end position="88"/>
    </location>
</feature>